<dbReference type="EMBL" id="SOFG01000011">
    <property type="protein sequence ID" value="TFB87581.1"/>
    <property type="molecule type" value="Genomic_DNA"/>
</dbReference>
<evidence type="ECO:0000313" key="2">
    <source>
        <dbReference type="Proteomes" id="UP000297608"/>
    </source>
</evidence>
<sequence>MTTELEAWVLAEGLDDWVPLDSIEGRARFLYPTADNAEIERTVVSAASSLIGQGLVDAGSVREHVGFATWDGPPESWPERIRAEVQFGEIERWGWIWLRLTPRGFEVAAASLAK</sequence>
<dbReference type="Proteomes" id="UP000297608">
    <property type="component" value="Unassembled WGS sequence"/>
</dbReference>
<comment type="caution">
    <text evidence="1">The sequence shown here is derived from an EMBL/GenBank/DDBJ whole genome shotgun (WGS) entry which is preliminary data.</text>
</comment>
<gene>
    <name evidence="1" type="ORF">E3O44_10845</name>
</gene>
<protein>
    <submittedName>
        <fullName evidence="1">Uncharacterized protein</fullName>
    </submittedName>
</protein>
<dbReference type="RefSeq" id="WP_134534735.1">
    <property type="nucleotide sequence ID" value="NZ_SOFG01000011.1"/>
</dbReference>
<proteinExistence type="predicted"/>
<reference evidence="1 2" key="1">
    <citation type="submission" date="2019-03" db="EMBL/GenBank/DDBJ databases">
        <title>Genomics of glacier-inhabiting Cryobacterium strains.</title>
        <authorList>
            <person name="Liu Q."/>
            <person name="Xin Y.-H."/>
        </authorList>
    </citation>
    <scope>NUCLEOTIDE SEQUENCE [LARGE SCALE GENOMIC DNA]</scope>
    <source>
        <strain evidence="1 2">MDB2-B</strain>
    </source>
</reference>
<organism evidence="1 2">
    <name type="scientific">Cryobacterium algoricola</name>
    <dbReference type="NCBI Taxonomy" id="1259183"/>
    <lineage>
        <taxon>Bacteria</taxon>
        <taxon>Bacillati</taxon>
        <taxon>Actinomycetota</taxon>
        <taxon>Actinomycetes</taxon>
        <taxon>Micrococcales</taxon>
        <taxon>Microbacteriaceae</taxon>
        <taxon>Cryobacterium</taxon>
    </lineage>
</organism>
<keyword evidence="2" id="KW-1185">Reference proteome</keyword>
<accession>A0ABY2IFC6</accession>
<evidence type="ECO:0000313" key="1">
    <source>
        <dbReference type="EMBL" id="TFB87581.1"/>
    </source>
</evidence>
<name>A0ABY2IFC6_9MICO</name>